<evidence type="ECO:0000313" key="7">
    <source>
        <dbReference type="EMBL" id="KAH3769622.1"/>
    </source>
</evidence>
<dbReference type="AlphaFoldDB" id="A0A9D4E0P5"/>
<keyword evidence="8" id="KW-1185">Reference proteome</keyword>
<name>A0A9D4E0P5_DREPO</name>
<dbReference type="GO" id="GO:0046872">
    <property type="term" value="F:metal ion binding"/>
    <property type="evidence" value="ECO:0007669"/>
    <property type="project" value="UniProtKB-KW"/>
</dbReference>
<dbReference type="Pfam" id="PF00884">
    <property type="entry name" value="Sulfatase"/>
    <property type="match status" value="1"/>
</dbReference>
<comment type="caution">
    <text evidence="7">The sequence shown here is derived from an EMBL/GenBank/DDBJ whole genome shotgun (WGS) entry which is preliminary data.</text>
</comment>
<dbReference type="InterPro" id="IPR000917">
    <property type="entry name" value="Sulfatase_N"/>
</dbReference>
<dbReference type="InterPro" id="IPR017850">
    <property type="entry name" value="Alkaline_phosphatase_core_sf"/>
</dbReference>
<accession>A0A9D4E0P5</accession>
<keyword evidence="4" id="KW-0378">Hydrolase</keyword>
<dbReference type="GO" id="GO:0005737">
    <property type="term" value="C:cytoplasm"/>
    <property type="evidence" value="ECO:0007669"/>
    <property type="project" value="TreeGrafter"/>
</dbReference>
<dbReference type="Gene3D" id="3.40.720.10">
    <property type="entry name" value="Alkaline Phosphatase, subunit A"/>
    <property type="match status" value="1"/>
</dbReference>
<evidence type="ECO:0000259" key="6">
    <source>
        <dbReference type="Pfam" id="PF00884"/>
    </source>
</evidence>
<dbReference type="PANTHER" id="PTHR45953">
    <property type="entry name" value="IDURONATE 2-SULFATASE"/>
    <property type="match status" value="1"/>
</dbReference>
<protein>
    <recommendedName>
        <fullName evidence="6">Sulfatase N-terminal domain-containing protein</fullName>
    </recommendedName>
</protein>
<dbReference type="GO" id="GO:0004423">
    <property type="term" value="F:iduronate-2-sulfatase activity"/>
    <property type="evidence" value="ECO:0007669"/>
    <property type="project" value="TreeGrafter"/>
</dbReference>
<evidence type="ECO:0000256" key="1">
    <source>
        <dbReference type="ARBA" id="ARBA00001913"/>
    </source>
</evidence>
<comment type="cofactor">
    <cofactor evidence="1">
        <name>Ca(2+)</name>
        <dbReference type="ChEBI" id="CHEBI:29108"/>
    </cofactor>
</comment>
<evidence type="ECO:0000256" key="2">
    <source>
        <dbReference type="ARBA" id="ARBA00008779"/>
    </source>
</evidence>
<evidence type="ECO:0000313" key="8">
    <source>
        <dbReference type="Proteomes" id="UP000828390"/>
    </source>
</evidence>
<feature type="domain" description="Sulfatase N-terminal" evidence="6">
    <location>
        <begin position="18"/>
        <end position="97"/>
    </location>
</feature>
<evidence type="ECO:0000256" key="5">
    <source>
        <dbReference type="SAM" id="MobiDB-lite"/>
    </source>
</evidence>
<evidence type="ECO:0000256" key="4">
    <source>
        <dbReference type="ARBA" id="ARBA00022801"/>
    </source>
</evidence>
<dbReference type="SUPFAM" id="SSF53649">
    <property type="entry name" value="Alkaline phosphatase-like"/>
    <property type="match status" value="1"/>
</dbReference>
<evidence type="ECO:0000256" key="3">
    <source>
        <dbReference type="ARBA" id="ARBA00022723"/>
    </source>
</evidence>
<keyword evidence="3" id="KW-0479">Metal-binding</keyword>
<proteinExistence type="inferred from homology"/>
<comment type="similarity">
    <text evidence="2">Belongs to the sulfatase family.</text>
</comment>
<organism evidence="7 8">
    <name type="scientific">Dreissena polymorpha</name>
    <name type="common">Zebra mussel</name>
    <name type="synonym">Mytilus polymorpha</name>
    <dbReference type="NCBI Taxonomy" id="45954"/>
    <lineage>
        <taxon>Eukaryota</taxon>
        <taxon>Metazoa</taxon>
        <taxon>Spiralia</taxon>
        <taxon>Lophotrochozoa</taxon>
        <taxon>Mollusca</taxon>
        <taxon>Bivalvia</taxon>
        <taxon>Autobranchia</taxon>
        <taxon>Heteroconchia</taxon>
        <taxon>Euheterodonta</taxon>
        <taxon>Imparidentia</taxon>
        <taxon>Neoheterodontei</taxon>
        <taxon>Myida</taxon>
        <taxon>Dreissenoidea</taxon>
        <taxon>Dreissenidae</taxon>
        <taxon>Dreissena</taxon>
    </lineage>
</organism>
<gene>
    <name evidence="7" type="ORF">DPMN_170895</name>
</gene>
<feature type="region of interest" description="Disordered" evidence="5">
    <location>
        <begin position="1"/>
        <end position="22"/>
    </location>
</feature>
<reference evidence="7" key="1">
    <citation type="journal article" date="2019" name="bioRxiv">
        <title>The Genome of the Zebra Mussel, Dreissena polymorpha: A Resource for Invasive Species Research.</title>
        <authorList>
            <person name="McCartney M.A."/>
            <person name="Auch B."/>
            <person name="Kono T."/>
            <person name="Mallez S."/>
            <person name="Zhang Y."/>
            <person name="Obille A."/>
            <person name="Becker A."/>
            <person name="Abrahante J.E."/>
            <person name="Garbe J."/>
            <person name="Badalamenti J.P."/>
            <person name="Herman A."/>
            <person name="Mangelson H."/>
            <person name="Liachko I."/>
            <person name="Sullivan S."/>
            <person name="Sone E.D."/>
            <person name="Koren S."/>
            <person name="Silverstein K.A.T."/>
            <person name="Beckman K.B."/>
            <person name="Gohl D.M."/>
        </authorList>
    </citation>
    <scope>NUCLEOTIDE SEQUENCE</scope>
    <source>
        <strain evidence="7">Duluth1</strain>
        <tissue evidence="7">Whole animal</tissue>
    </source>
</reference>
<dbReference type="EMBL" id="JAIWYP010000009">
    <property type="protein sequence ID" value="KAH3769622.1"/>
    <property type="molecule type" value="Genomic_DNA"/>
</dbReference>
<dbReference type="Proteomes" id="UP000828390">
    <property type="component" value="Unassembled WGS sequence"/>
</dbReference>
<sequence length="158" mass="17917">MRADLGCYQGTDFPSRDDPQIHSPNIDALARKSLLLKKAYVQQAICSPSRTSFLTSRRPDTTHVYDLDTYWRKKSGNFTTIPQYFKNHGRITAGMGKIFHPVLNSHEDAPYSWTEPYVQPRPSSYEGAKISHMYLNDSQLANDPLVDEKIAQAAVRAL</sequence>
<reference evidence="7" key="2">
    <citation type="submission" date="2020-11" db="EMBL/GenBank/DDBJ databases">
        <authorList>
            <person name="McCartney M.A."/>
            <person name="Auch B."/>
            <person name="Kono T."/>
            <person name="Mallez S."/>
            <person name="Becker A."/>
            <person name="Gohl D.M."/>
            <person name="Silverstein K.A.T."/>
            <person name="Koren S."/>
            <person name="Bechman K.B."/>
            <person name="Herman A."/>
            <person name="Abrahante J.E."/>
            <person name="Garbe J."/>
        </authorList>
    </citation>
    <scope>NUCLEOTIDE SEQUENCE</scope>
    <source>
        <strain evidence="7">Duluth1</strain>
        <tissue evidence="7">Whole animal</tissue>
    </source>
</reference>
<dbReference type="PANTHER" id="PTHR45953:SF1">
    <property type="entry name" value="IDURONATE 2-SULFATASE"/>
    <property type="match status" value="1"/>
</dbReference>